<organism evidence="4 5">
    <name type="scientific">Canariomyces notabilis</name>
    <dbReference type="NCBI Taxonomy" id="2074819"/>
    <lineage>
        <taxon>Eukaryota</taxon>
        <taxon>Fungi</taxon>
        <taxon>Dikarya</taxon>
        <taxon>Ascomycota</taxon>
        <taxon>Pezizomycotina</taxon>
        <taxon>Sordariomycetes</taxon>
        <taxon>Sordariomycetidae</taxon>
        <taxon>Sordariales</taxon>
        <taxon>Chaetomiaceae</taxon>
        <taxon>Canariomyces</taxon>
    </lineage>
</organism>
<evidence type="ECO:0000259" key="3">
    <source>
        <dbReference type="PROSITE" id="PS50157"/>
    </source>
</evidence>
<reference evidence="4" key="1">
    <citation type="journal article" date="2023" name="Mol. Phylogenet. Evol.">
        <title>Genome-scale phylogeny and comparative genomics of the fungal order Sordariales.</title>
        <authorList>
            <person name="Hensen N."/>
            <person name="Bonometti L."/>
            <person name="Westerberg I."/>
            <person name="Brannstrom I.O."/>
            <person name="Guillou S."/>
            <person name="Cros-Aarteil S."/>
            <person name="Calhoun S."/>
            <person name="Haridas S."/>
            <person name="Kuo A."/>
            <person name="Mondo S."/>
            <person name="Pangilinan J."/>
            <person name="Riley R."/>
            <person name="LaButti K."/>
            <person name="Andreopoulos B."/>
            <person name="Lipzen A."/>
            <person name="Chen C."/>
            <person name="Yan M."/>
            <person name="Daum C."/>
            <person name="Ng V."/>
            <person name="Clum A."/>
            <person name="Steindorff A."/>
            <person name="Ohm R.A."/>
            <person name="Martin F."/>
            <person name="Silar P."/>
            <person name="Natvig D.O."/>
            <person name="Lalanne C."/>
            <person name="Gautier V."/>
            <person name="Ament-Velasquez S.L."/>
            <person name="Kruys A."/>
            <person name="Hutchinson M.I."/>
            <person name="Powell A.J."/>
            <person name="Barry K."/>
            <person name="Miller A.N."/>
            <person name="Grigoriev I.V."/>
            <person name="Debuchy R."/>
            <person name="Gladieux P."/>
            <person name="Hiltunen Thoren M."/>
            <person name="Johannesson H."/>
        </authorList>
    </citation>
    <scope>NUCLEOTIDE SEQUENCE</scope>
    <source>
        <strain evidence="4">CBS 508.74</strain>
    </source>
</reference>
<keyword evidence="1" id="KW-0863">Zinc-finger</keyword>
<dbReference type="PROSITE" id="PS00028">
    <property type="entry name" value="ZINC_FINGER_C2H2_1"/>
    <property type="match status" value="1"/>
</dbReference>
<dbReference type="InterPro" id="IPR013087">
    <property type="entry name" value="Znf_C2H2_type"/>
</dbReference>
<dbReference type="GeneID" id="89938064"/>
<dbReference type="AlphaFoldDB" id="A0AAN6QCF7"/>
<protein>
    <recommendedName>
        <fullName evidence="3">C2H2-type domain-containing protein</fullName>
    </recommendedName>
</protein>
<evidence type="ECO:0000313" key="5">
    <source>
        <dbReference type="Proteomes" id="UP001302812"/>
    </source>
</evidence>
<feature type="domain" description="C2H2-type" evidence="3">
    <location>
        <begin position="351"/>
        <end position="381"/>
    </location>
</feature>
<feature type="compositionally biased region" description="Polar residues" evidence="2">
    <location>
        <begin position="222"/>
        <end position="251"/>
    </location>
</feature>
<dbReference type="RefSeq" id="XP_064665144.1">
    <property type="nucleotide sequence ID" value="XM_064813939.1"/>
</dbReference>
<dbReference type="InterPro" id="IPR036236">
    <property type="entry name" value="Znf_C2H2_sf"/>
</dbReference>
<feature type="compositionally biased region" description="Polar residues" evidence="2">
    <location>
        <begin position="135"/>
        <end position="144"/>
    </location>
</feature>
<dbReference type="SMART" id="SM00355">
    <property type="entry name" value="ZnF_C2H2"/>
    <property type="match status" value="2"/>
</dbReference>
<feature type="region of interest" description="Disordered" evidence="2">
    <location>
        <begin position="40"/>
        <end position="65"/>
    </location>
</feature>
<feature type="compositionally biased region" description="Polar residues" evidence="2">
    <location>
        <begin position="310"/>
        <end position="320"/>
    </location>
</feature>
<feature type="compositionally biased region" description="Polar residues" evidence="2">
    <location>
        <begin position="265"/>
        <end position="279"/>
    </location>
</feature>
<name>A0AAN6QCF7_9PEZI</name>
<evidence type="ECO:0000256" key="2">
    <source>
        <dbReference type="SAM" id="MobiDB-lite"/>
    </source>
</evidence>
<keyword evidence="1" id="KW-0479">Metal-binding</keyword>
<accession>A0AAN6QCF7</accession>
<dbReference type="GO" id="GO:0008270">
    <property type="term" value="F:zinc ion binding"/>
    <property type="evidence" value="ECO:0007669"/>
    <property type="project" value="UniProtKB-KW"/>
</dbReference>
<dbReference type="SUPFAM" id="SSF57667">
    <property type="entry name" value="beta-beta-alpha zinc fingers"/>
    <property type="match status" value="1"/>
</dbReference>
<proteinExistence type="predicted"/>
<evidence type="ECO:0000313" key="4">
    <source>
        <dbReference type="EMBL" id="KAK4107574.1"/>
    </source>
</evidence>
<gene>
    <name evidence="4" type="ORF">N656DRAFT_772537</name>
</gene>
<feature type="region of interest" description="Disordered" evidence="2">
    <location>
        <begin position="214"/>
        <end position="344"/>
    </location>
</feature>
<dbReference type="EMBL" id="MU853372">
    <property type="protein sequence ID" value="KAK4107574.1"/>
    <property type="molecule type" value="Genomic_DNA"/>
</dbReference>
<keyword evidence="5" id="KW-1185">Reference proteome</keyword>
<comment type="caution">
    <text evidence="4">The sequence shown here is derived from an EMBL/GenBank/DDBJ whole genome shotgun (WGS) entry which is preliminary data.</text>
</comment>
<evidence type="ECO:0000256" key="1">
    <source>
        <dbReference type="PROSITE-ProRule" id="PRU00042"/>
    </source>
</evidence>
<sequence>MNFNNNALPCQGTLNFGEDFKFDFSNVQLGESSSSMSFDDSSYSSSSFGQHTPTTAPSTPSRSIPFNHDTSFVSPMDGLTYELTPPSSATSTYFPSAPRTGDVSEFAHPGFPGTPPRCQLNFPSEPSGSGAHPMPSQTVDSATGSRCQFNLSSEPLGGCGSQATLSHPVDSATPPRCQLSFSNEPFDGRGAQLTPSQSVDFSMCMIALSIQPLMSTPEGPARTTSDGLPRTDQTSSMWSTFTQPDSPTSCPEQRPAPMLLEPFQPIQTTSREDQTTPLTPMSPPRVPSGSMEGPRSKTTALQEAQERSQNEAQMRSQPNNPRARTKRERPPRRDLPPSGSSEIVTATASKHICPWAGCNRRYRRKEHMKRHIKSVHQKKDWTTCEFCNEQKDINRVDNYVSHLRLHTLKRGDSGKVKYVAAAVKKYQELVKLKKRRRVGTKRPSRV</sequence>
<keyword evidence="1" id="KW-0862">Zinc</keyword>
<dbReference type="Proteomes" id="UP001302812">
    <property type="component" value="Unassembled WGS sequence"/>
</dbReference>
<reference evidence="4" key="2">
    <citation type="submission" date="2023-05" db="EMBL/GenBank/DDBJ databases">
        <authorList>
            <consortium name="Lawrence Berkeley National Laboratory"/>
            <person name="Steindorff A."/>
            <person name="Hensen N."/>
            <person name="Bonometti L."/>
            <person name="Westerberg I."/>
            <person name="Brannstrom I.O."/>
            <person name="Guillou S."/>
            <person name="Cros-Aarteil S."/>
            <person name="Calhoun S."/>
            <person name="Haridas S."/>
            <person name="Kuo A."/>
            <person name="Mondo S."/>
            <person name="Pangilinan J."/>
            <person name="Riley R."/>
            <person name="Labutti K."/>
            <person name="Andreopoulos B."/>
            <person name="Lipzen A."/>
            <person name="Chen C."/>
            <person name="Yanf M."/>
            <person name="Daum C."/>
            <person name="Ng V."/>
            <person name="Clum A."/>
            <person name="Ohm R."/>
            <person name="Martin F."/>
            <person name="Silar P."/>
            <person name="Natvig D."/>
            <person name="Lalanne C."/>
            <person name="Gautier V."/>
            <person name="Ament-Velasquez S.L."/>
            <person name="Kruys A."/>
            <person name="Hutchinson M.I."/>
            <person name="Powell A.J."/>
            <person name="Barry K."/>
            <person name="Miller A.N."/>
            <person name="Grigoriev I.V."/>
            <person name="Debuchy R."/>
            <person name="Gladieux P."/>
            <person name="Thoren M.H."/>
            <person name="Johannesson H."/>
        </authorList>
    </citation>
    <scope>NUCLEOTIDE SEQUENCE</scope>
    <source>
        <strain evidence="4">CBS 508.74</strain>
    </source>
</reference>
<dbReference type="Gene3D" id="3.30.160.60">
    <property type="entry name" value="Classic Zinc Finger"/>
    <property type="match status" value="1"/>
</dbReference>
<feature type="region of interest" description="Disordered" evidence="2">
    <location>
        <begin position="121"/>
        <end position="144"/>
    </location>
</feature>
<dbReference type="PROSITE" id="PS50157">
    <property type="entry name" value="ZINC_FINGER_C2H2_2"/>
    <property type="match status" value="1"/>
</dbReference>